<evidence type="ECO:0000313" key="3">
    <source>
        <dbReference type="Proteomes" id="UP000229893"/>
    </source>
</evidence>
<sequence length="105" mass="12213">MKNEYESSFININENEIKEKLEAIGAKLIKPKKLQKRIIFKNNTTDESRSWVRLRDEGDKITLTLKQVLDSASIHGTKEIEIIVNNFNKTAELLKNSGLYQENYQ</sequence>
<proteinExistence type="predicted"/>
<dbReference type="InterPro" id="IPR023577">
    <property type="entry name" value="CYTH_domain"/>
</dbReference>
<reference evidence="2 3" key="1">
    <citation type="submission" date="2017-09" db="EMBL/GenBank/DDBJ databases">
        <title>Depth-based differentiation of microbial function through sediment-hosted aquifers and enrichment of novel symbionts in the deep terrestrial subsurface.</title>
        <authorList>
            <person name="Probst A.J."/>
            <person name="Ladd B."/>
            <person name="Jarett J.K."/>
            <person name="Geller-Mcgrath D.E."/>
            <person name="Sieber C.M."/>
            <person name="Emerson J.B."/>
            <person name="Anantharaman K."/>
            <person name="Thomas B.C."/>
            <person name="Malmstrom R."/>
            <person name="Stieglmeier M."/>
            <person name="Klingl A."/>
            <person name="Woyke T."/>
            <person name="Ryan C.M."/>
            <person name="Banfield J.F."/>
        </authorList>
    </citation>
    <scope>NUCLEOTIDE SEQUENCE [LARGE SCALE GENOMIC DNA]</scope>
    <source>
        <strain evidence="2">CG11_big_fil_rev_8_21_14_0_20_35_14</strain>
    </source>
</reference>
<dbReference type="Proteomes" id="UP000229893">
    <property type="component" value="Unassembled WGS sequence"/>
</dbReference>
<comment type="caution">
    <text evidence="2">The sequence shown here is derived from an EMBL/GenBank/DDBJ whole genome shotgun (WGS) entry which is preliminary data.</text>
</comment>
<dbReference type="InterPro" id="IPR033469">
    <property type="entry name" value="CYTH-like_dom_sf"/>
</dbReference>
<dbReference type="AlphaFoldDB" id="A0A2H0N6Y5"/>
<evidence type="ECO:0000259" key="1">
    <source>
        <dbReference type="PROSITE" id="PS51707"/>
    </source>
</evidence>
<protein>
    <recommendedName>
        <fullName evidence="1">CYTH domain-containing protein</fullName>
    </recommendedName>
</protein>
<feature type="domain" description="CYTH" evidence="1">
    <location>
        <begin position="2"/>
        <end position="105"/>
    </location>
</feature>
<dbReference type="Gene3D" id="2.40.320.10">
    <property type="entry name" value="Hypothetical Protein Pfu-838710-001"/>
    <property type="match status" value="1"/>
</dbReference>
<dbReference type="PROSITE" id="PS51707">
    <property type="entry name" value="CYTH"/>
    <property type="match status" value="1"/>
</dbReference>
<accession>A0A2H0N6Y5</accession>
<organism evidence="2 3">
    <name type="scientific">Candidatus Liptonbacteria bacterium CG11_big_fil_rev_8_21_14_0_20_35_14</name>
    <dbReference type="NCBI Taxonomy" id="1974634"/>
    <lineage>
        <taxon>Bacteria</taxon>
        <taxon>Candidatus Liptoniibacteriota</taxon>
    </lineage>
</organism>
<evidence type="ECO:0000313" key="2">
    <source>
        <dbReference type="EMBL" id="PIR04648.1"/>
    </source>
</evidence>
<gene>
    <name evidence="2" type="ORF">COV57_03295</name>
</gene>
<name>A0A2H0N6Y5_9BACT</name>
<dbReference type="EMBL" id="PCWO01000047">
    <property type="protein sequence ID" value="PIR04648.1"/>
    <property type="molecule type" value="Genomic_DNA"/>
</dbReference>
<dbReference type="SUPFAM" id="SSF55154">
    <property type="entry name" value="CYTH-like phosphatases"/>
    <property type="match status" value="1"/>
</dbReference>